<feature type="region of interest" description="Disordered" evidence="1">
    <location>
        <begin position="27"/>
        <end position="66"/>
    </location>
</feature>
<dbReference type="InterPro" id="IPR050490">
    <property type="entry name" value="Bact_solute-bd_prot1"/>
</dbReference>
<dbReference type="SUPFAM" id="SSF53850">
    <property type="entry name" value="Periplasmic binding protein-like II"/>
    <property type="match status" value="1"/>
</dbReference>
<keyword evidence="2" id="KW-0732">Signal</keyword>
<accession>A0ABW5P8K9</accession>
<reference evidence="4" key="1">
    <citation type="journal article" date="2019" name="Int. J. Syst. Evol. Microbiol.">
        <title>The Global Catalogue of Microorganisms (GCM) 10K type strain sequencing project: providing services to taxonomists for standard genome sequencing and annotation.</title>
        <authorList>
            <consortium name="The Broad Institute Genomics Platform"/>
            <consortium name="The Broad Institute Genome Sequencing Center for Infectious Disease"/>
            <person name="Wu L."/>
            <person name="Ma J."/>
        </authorList>
    </citation>
    <scope>NUCLEOTIDE SEQUENCE [LARGE SCALE GENOMIC DNA]</scope>
    <source>
        <strain evidence="4">KCTC 3950</strain>
    </source>
</reference>
<dbReference type="Proteomes" id="UP001597541">
    <property type="component" value="Unassembled WGS sequence"/>
</dbReference>
<proteinExistence type="predicted"/>
<feature type="signal peptide" evidence="2">
    <location>
        <begin position="1"/>
        <end position="21"/>
    </location>
</feature>
<dbReference type="EMBL" id="JBHUME010000002">
    <property type="protein sequence ID" value="MFD2611320.1"/>
    <property type="molecule type" value="Genomic_DNA"/>
</dbReference>
<dbReference type="PANTHER" id="PTHR43649:SF12">
    <property type="entry name" value="DIACETYLCHITOBIOSE BINDING PROTEIN DASA"/>
    <property type="match status" value="1"/>
</dbReference>
<evidence type="ECO:0000313" key="4">
    <source>
        <dbReference type="Proteomes" id="UP001597541"/>
    </source>
</evidence>
<feature type="chain" id="PRO_5047345024" evidence="2">
    <location>
        <begin position="22"/>
        <end position="566"/>
    </location>
</feature>
<dbReference type="PANTHER" id="PTHR43649">
    <property type="entry name" value="ARABINOSE-BINDING PROTEIN-RELATED"/>
    <property type="match status" value="1"/>
</dbReference>
<comment type="caution">
    <text evidence="3">The sequence shown here is derived from an EMBL/GenBank/DDBJ whole genome shotgun (WGS) entry which is preliminary data.</text>
</comment>
<dbReference type="Gene3D" id="3.40.190.10">
    <property type="entry name" value="Periplasmic binding protein-like II"/>
    <property type="match status" value="3"/>
</dbReference>
<evidence type="ECO:0000313" key="3">
    <source>
        <dbReference type="EMBL" id="MFD2611320.1"/>
    </source>
</evidence>
<protein>
    <submittedName>
        <fullName evidence="3">Extracellular solute-binding protein</fullName>
    </submittedName>
</protein>
<dbReference type="CDD" id="cd13580">
    <property type="entry name" value="PBP2_AlgQ_like_1"/>
    <property type="match status" value="1"/>
</dbReference>
<keyword evidence="4" id="KW-1185">Reference proteome</keyword>
<evidence type="ECO:0000256" key="2">
    <source>
        <dbReference type="SAM" id="SignalP"/>
    </source>
</evidence>
<dbReference type="RefSeq" id="WP_377599827.1">
    <property type="nucleotide sequence ID" value="NZ_JBHUME010000002.1"/>
</dbReference>
<organism evidence="3 4">
    <name type="scientific">Paenibacillus gansuensis</name>
    <dbReference type="NCBI Taxonomy" id="306542"/>
    <lineage>
        <taxon>Bacteria</taxon>
        <taxon>Bacillati</taxon>
        <taxon>Bacillota</taxon>
        <taxon>Bacilli</taxon>
        <taxon>Bacillales</taxon>
        <taxon>Paenibacillaceae</taxon>
        <taxon>Paenibacillus</taxon>
    </lineage>
</organism>
<evidence type="ECO:0000256" key="1">
    <source>
        <dbReference type="SAM" id="MobiDB-lite"/>
    </source>
</evidence>
<sequence length="566" mass="62290">MAWRKSLTAMLALLLFVSVLAACSGSNSNSGSGGNKEAQAEEGANNKPEEAPELPKGFTDGKYDPPVTITTISSRPSLTFRDGESIEDNVHTRWAKETLGINLKYLWSVPNGDDAKTKLSLSLSANEPLPDVLMMDDKAFESQLIESGRFMDLTEAFEKYASEDVKKLYESTPGVWNRYTRDGKIYGIPHLSVAMQNDPILWIRQDWMDKLGLQAPKTLDDVENIMDAFVTKDPDGNGKKDTFGLAMSQYFKDWISDTSWVFGAYGTVPKIWTKGSDGKLEYGSIQPGAKEALARMNQWFKKGYISKEFGAMDGGKASELILNGKAGIIGGAYWLANWPLPDAIKNNPGAVFKPYPIPVGPDGKAGRQGQTIAGGGLMVNKDFKHVDALFLYLNKLFEGADPKPGSAFEHGFAEGYDYVMKDGKASGLTEDIPGGKLEVFQYFLTTQRPNVPMLEMETFDKLAKGGKPETPFELIASQQLPGRIEGGAVVYSQKEASKQDLFEGPATPAMQLKGEILNTMEADTYIKMIYGETPLDAFDKFVSDWKSKGGDEITKEVNEWYQSVSQ</sequence>
<name>A0ABW5P8K9_9BACL</name>
<dbReference type="PROSITE" id="PS51257">
    <property type="entry name" value="PROKAR_LIPOPROTEIN"/>
    <property type="match status" value="1"/>
</dbReference>
<gene>
    <name evidence="3" type="ORF">ACFSUF_02665</name>
</gene>